<dbReference type="OrthoDB" id="3972353at2759"/>
<keyword evidence="3" id="KW-1185">Reference proteome</keyword>
<dbReference type="Proteomes" id="UP000183365">
    <property type="component" value="Unassembled WGS sequence"/>
</dbReference>
<protein>
    <submittedName>
        <fullName evidence="2">Uncharacterized protein</fullName>
    </submittedName>
</protein>
<reference evidence="3" key="1">
    <citation type="submission" date="2016-11" db="EMBL/GenBank/DDBJ databases">
        <authorList>
            <person name="Guldener U."/>
        </authorList>
    </citation>
    <scope>NUCLEOTIDE SEQUENCE [LARGE SCALE GENOMIC DNA]</scope>
</reference>
<evidence type="ECO:0000313" key="3">
    <source>
        <dbReference type="Proteomes" id="UP000183365"/>
    </source>
</evidence>
<evidence type="ECO:0000256" key="1">
    <source>
        <dbReference type="SAM" id="Coils"/>
    </source>
</evidence>
<dbReference type="VEuPathDB" id="FungiDB:HGUI_02696"/>
<dbReference type="AlphaFoldDB" id="A0A1L0B218"/>
<feature type="coiled-coil region" evidence="1">
    <location>
        <begin position="176"/>
        <end position="203"/>
    </location>
</feature>
<feature type="coiled-coil region" evidence="1">
    <location>
        <begin position="79"/>
        <end position="145"/>
    </location>
</feature>
<accession>A0A1L0B218</accession>
<gene>
    <name evidence="2" type="ORF">HGUI_02696</name>
</gene>
<name>A0A1L0B218_9ASCO</name>
<organism evidence="2 3">
    <name type="scientific">Hanseniaspora guilliermondii</name>
    <dbReference type="NCBI Taxonomy" id="56406"/>
    <lineage>
        <taxon>Eukaryota</taxon>
        <taxon>Fungi</taxon>
        <taxon>Dikarya</taxon>
        <taxon>Ascomycota</taxon>
        <taxon>Saccharomycotina</taxon>
        <taxon>Saccharomycetes</taxon>
        <taxon>Saccharomycodales</taxon>
        <taxon>Saccharomycodaceae</taxon>
        <taxon>Hanseniaspora</taxon>
    </lineage>
</organism>
<proteinExistence type="predicted"/>
<keyword evidence="1" id="KW-0175">Coiled coil</keyword>
<sequence>MQATDTPILPVMTLQQLSNINDSYLQNKHLIDNTNHEDTEENVLLDLSSLNLNDISNELKQKKDDLKFDHQTILQHIDNSQYLLNKKQYTNKLTKINNEIENLKAMKEALDIERENKTKMLIESIKDNEQTIAELNQQIDYATNENISTALIEERNYWLNEQEKREIEVLHIKQQIVDIDNDIIRLKRENNMATDELEKKSIKRNQKNAILLNTFNIDVDYKQNRCFIEENTYLNIDDYKNSLELENYAWNALKQGNNNTNL</sequence>
<evidence type="ECO:0000313" key="2">
    <source>
        <dbReference type="EMBL" id="SGZ40496.1"/>
    </source>
</evidence>
<dbReference type="EMBL" id="FQNF01000052">
    <property type="protein sequence ID" value="SGZ40496.1"/>
    <property type="molecule type" value="Genomic_DNA"/>
</dbReference>